<evidence type="ECO:0000313" key="3">
    <source>
        <dbReference type="Proteomes" id="UP001433268"/>
    </source>
</evidence>
<dbReference type="Proteomes" id="UP001433268">
    <property type="component" value="Unassembled WGS sequence"/>
</dbReference>
<reference evidence="2 3" key="1">
    <citation type="submission" date="2023-01" db="EMBL/GenBank/DDBJ databases">
        <title>Analysis of 21 Apiospora genomes using comparative genomics revels a genus with tremendous synthesis potential of carbohydrate active enzymes and secondary metabolites.</title>
        <authorList>
            <person name="Sorensen T."/>
        </authorList>
    </citation>
    <scope>NUCLEOTIDE SEQUENCE [LARGE SCALE GENOMIC DNA]</scope>
    <source>
        <strain evidence="2 3">CBS 114990</strain>
    </source>
</reference>
<feature type="region of interest" description="Disordered" evidence="1">
    <location>
        <begin position="170"/>
        <end position="203"/>
    </location>
</feature>
<organism evidence="2 3">
    <name type="scientific">Apiospora hydei</name>
    <dbReference type="NCBI Taxonomy" id="1337664"/>
    <lineage>
        <taxon>Eukaryota</taxon>
        <taxon>Fungi</taxon>
        <taxon>Dikarya</taxon>
        <taxon>Ascomycota</taxon>
        <taxon>Pezizomycotina</taxon>
        <taxon>Sordariomycetes</taxon>
        <taxon>Xylariomycetidae</taxon>
        <taxon>Amphisphaeriales</taxon>
        <taxon>Apiosporaceae</taxon>
        <taxon>Apiospora</taxon>
    </lineage>
</organism>
<dbReference type="EMBL" id="JAQQWN010000009">
    <property type="protein sequence ID" value="KAK8066168.1"/>
    <property type="molecule type" value="Genomic_DNA"/>
</dbReference>
<dbReference type="RefSeq" id="XP_066662921.1">
    <property type="nucleotide sequence ID" value="XM_066817229.1"/>
</dbReference>
<feature type="compositionally biased region" description="Acidic residues" evidence="1">
    <location>
        <begin position="172"/>
        <end position="181"/>
    </location>
</feature>
<name>A0ABR1V862_9PEZI</name>
<evidence type="ECO:0000313" key="2">
    <source>
        <dbReference type="EMBL" id="KAK8066168.1"/>
    </source>
</evidence>
<feature type="region of interest" description="Disordered" evidence="1">
    <location>
        <begin position="1"/>
        <end position="47"/>
    </location>
</feature>
<protein>
    <recommendedName>
        <fullName evidence="4">F-box domain-containing protein</fullName>
    </recommendedName>
</protein>
<dbReference type="GeneID" id="92050289"/>
<feature type="compositionally biased region" description="Low complexity" evidence="1">
    <location>
        <begin position="34"/>
        <end position="46"/>
    </location>
</feature>
<comment type="caution">
    <text evidence="2">The sequence shown here is derived from an EMBL/GenBank/DDBJ whole genome shotgun (WGS) entry which is preliminary data.</text>
</comment>
<keyword evidence="3" id="KW-1185">Reference proteome</keyword>
<gene>
    <name evidence="2" type="ORF">PG997_012915</name>
</gene>
<feature type="compositionally biased region" description="Polar residues" evidence="1">
    <location>
        <begin position="18"/>
        <end position="33"/>
    </location>
</feature>
<accession>A0ABR1V862</accession>
<evidence type="ECO:0000256" key="1">
    <source>
        <dbReference type="SAM" id="MobiDB-lite"/>
    </source>
</evidence>
<evidence type="ECO:0008006" key="4">
    <source>
        <dbReference type="Google" id="ProtNLM"/>
    </source>
</evidence>
<sequence length="418" mass="46105">MHHDQDHGWTVARPPPTGQTAAPPSPTTGTNSRSAEPAELAAPSAAQHQVLHTPELLEAILAGSGDMRAVLLAQRVSVFWRDLIRASSLLQCLLYFEPVPPFAPGEGLAPEELRAAFAINPLLSHCFPHWLRMTTASDESGPQRQFPAHPVLSLSLTGLVHFARRDYRQDEDGYDSDSEEEIGGRDGGGEEGEGSSSKLPVVPLFPPERRDAFTRAGASWRRMLVCQPASLGLGLELVRPAAAMPPEWHEMHEAHRRNPMPNPGLRGREMVEAFQEPITSGRISGLLETPLPEEDEGAEGTGEGGGLRMGTLYDICLQQHLDNAEVRRGRRPSFVRLHWLPPGYGGVFPHHDLELRFGPSTPGLGVSVFAVLEDIVHSRGFHFYGRRTKAKHLPREELETFRCEEHLVRKATSFVTHP</sequence>
<proteinExistence type="predicted"/>